<reference evidence="3" key="2">
    <citation type="submission" date="2012-11" db="EMBL/GenBank/DDBJ databases">
        <authorList>
            <person name="Kuo A."/>
            <person name="Curtis B.A."/>
            <person name="Tanifuji G."/>
            <person name="Burki F."/>
            <person name="Gruber A."/>
            <person name="Irimia M."/>
            <person name="Maruyama S."/>
            <person name="Arias M.C."/>
            <person name="Ball S.G."/>
            <person name="Gile G.H."/>
            <person name="Hirakawa Y."/>
            <person name="Hopkins J.F."/>
            <person name="Rensing S.A."/>
            <person name="Schmutz J."/>
            <person name="Symeonidi A."/>
            <person name="Elias M."/>
            <person name="Eveleigh R.J."/>
            <person name="Herman E.K."/>
            <person name="Klute M.J."/>
            <person name="Nakayama T."/>
            <person name="Obornik M."/>
            <person name="Reyes-Prieto A."/>
            <person name="Armbrust E.V."/>
            <person name="Aves S.J."/>
            <person name="Beiko R.G."/>
            <person name="Coutinho P."/>
            <person name="Dacks J.B."/>
            <person name="Durnford D.G."/>
            <person name="Fast N.M."/>
            <person name="Green B.R."/>
            <person name="Grisdale C."/>
            <person name="Hempe F."/>
            <person name="Henrissat B."/>
            <person name="Hoppner M.P."/>
            <person name="Ishida K.-I."/>
            <person name="Kim E."/>
            <person name="Koreny L."/>
            <person name="Kroth P.G."/>
            <person name="Liu Y."/>
            <person name="Malik S.-B."/>
            <person name="Maier U.G."/>
            <person name="McRose D."/>
            <person name="Mock T."/>
            <person name="Neilson J.A."/>
            <person name="Onodera N.T."/>
            <person name="Poole A.M."/>
            <person name="Pritham E.J."/>
            <person name="Richards T.A."/>
            <person name="Rocap G."/>
            <person name="Roy S.W."/>
            <person name="Sarai C."/>
            <person name="Schaack S."/>
            <person name="Shirato S."/>
            <person name="Slamovits C.H."/>
            <person name="Spencer D.F."/>
            <person name="Suzuki S."/>
            <person name="Worden A.Z."/>
            <person name="Zauner S."/>
            <person name="Barry K."/>
            <person name="Bell C."/>
            <person name="Bharti A.K."/>
            <person name="Crow J.A."/>
            <person name="Grimwood J."/>
            <person name="Kramer R."/>
            <person name="Lindquist E."/>
            <person name="Lucas S."/>
            <person name="Salamov A."/>
            <person name="McFadden G.I."/>
            <person name="Lane C.E."/>
            <person name="Keeling P.J."/>
            <person name="Gray M.W."/>
            <person name="Grigoriev I.V."/>
            <person name="Archibald J.M."/>
        </authorList>
    </citation>
    <scope>NUCLEOTIDE SEQUENCE</scope>
    <source>
        <strain evidence="3">CCMP2712</strain>
    </source>
</reference>
<evidence type="ECO:0000313" key="3">
    <source>
        <dbReference type="Proteomes" id="UP000011087"/>
    </source>
</evidence>
<organism evidence="1">
    <name type="scientific">Guillardia theta (strain CCMP2712)</name>
    <name type="common">Cryptophyte</name>
    <dbReference type="NCBI Taxonomy" id="905079"/>
    <lineage>
        <taxon>Eukaryota</taxon>
        <taxon>Cryptophyceae</taxon>
        <taxon>Pyrenomonadales</taxon>
        <taxon>Geminigeraceae</taxon>
        <taxon>Guillardia</taxon>
    </lineage>
</organism>
<sequence>MSGATKSSFEEGNLGDDLRRITRRVAKGGKDTKQLVLDMVLSNKALDNGEYPVDVSYRSFKQQVDDMLTETSTSGK</sequence>
<evidence type="ECO:0000313" key="1">
    <source>
        <dbReference type="EMBL" id="EKX33298.1"/>
    </source>
</evidence>
<reference evidence="1 3" key="1">
    <citation type="journal article" date="2012" name="Nature">
        <title>Algal genomes reveal evolutionary mosaicism and the fate of nucleomorphs.</title>
        <authorList>
            <consortium name="DOE Joint Genome Institute"/>
            <person name="Curtis B.A."/>
            <person name="Tanifuji G."/>
            <person name="Burki F."/>
            <person name="Gruber A."/>
            <person name="Irimia M."/>
            <person name="Maruyama S."/>
            <person name="Arias M.C."/>
            <person name="Ball S.G."/>
            <person name="Gile G.H."/>
            <person name="Hirakawa Y."/>
            <person name="Hopkins J.F."/>
            <person name="Kuo A."/>
            <person name="Rensing S.A."/>
            <person name="Schmutz J."/>
            <person name="Symeonidi A."/>
            <person name="Elias M."/>
            <person name="Eveleigh R.J."/>
            <person name="Herman E.K."/>
            <person name="Klute M.J."/>
            <person name="Nakayama T."/>
            <person name="Obornik M."/>
            <person name="Reyes-Prieto A."/>
            <person name="Armbrust E.V."/>
            <person name="Aves S.J."/>
            <person name="Beiko R.G."/>
            <person name="Coutinho P."/>
            <person name="Dacks J.B."/>
            <person name="Durnford D.G."/>
            <person name="Fast N.M."/>
            <person name="Green B.R."/>
            <person name="Grisdale C.J."/>
            <person name="Hempel F."/>
            <person name="Henrissat B."/>
            <person name="Hoppner M.P."/>
            <person name="Ishida K."/>
            <person name="Kim E."/>
            <person name="Koreny L."/>
            <person name="Kroth P.G."/>
            <person name="Liu Y."/>
            <person name="Malik S.B."/>
            <person name="Maier U.G."/>
            <person name="McRose D."/>
            <person name="Mock T."/>
            <person name="Neilson J.A."/>
            <person name="Onodera N.T."/>
            <person name="Poole A.M."/>
            <person name="Pritham E.J."/>
            <person name="Richards T.A."/>
            <person name="Rocap G."/>
            <person name="Roy S.W."/>
            <person name="Sarai C."/>
            <person name="Schaack S."/>
            <person name="Shirato S."/>
            <person name="Slamovits C.H."/>
            <person name="Spencer D.F."/>
            <person name="Suzuki S."/>
            <person name="Worden A.Z."/>
            <person name="Zauner S."/>
            <person name="Barry K."/>
            <person name="Bell C."/>
            <person name="Bharti A.K."/>
            <person name="Crow J.A."/>
            <person name="Grimwood J."/>
            <person name="Kramer R."/>
            <person name="Lindquist E."/>
            <person name="Lucas S."/>
            <person name="Salamov A."/>
            <person name="McFadden G.I."/>
            <person name="Lane C.E."/>
            <person name="Keeling P.J."/>
            <person name="Gray M.W."/>
            <person name="Grigoriev I.V."/>
            <person name="Archibald J.M."/>
        </authorList>
    </citation>
    <scope>NUCLEOTIDE SEQUENCE</scope>
    <source>
        <strain evidence="1 3">CCMP2712</strain>
    </source>
</reference>
<dbReference type="EMBL" id="JH993147">
    <property type="protein sequence ID" value="EKX33298.1"/>
    <property type="molecule type" value="Genomic_DNA"/>
</dbReference>
<dbReference type="EnsemblProtists" id="EKX33298">
    <property type="protein sequence ID" value="EKX33298"/>
    <property type="gene ID" value="GUITHDRAFT_166507"/>
</dbReference>
<accession>L1IAR5</accession>
<proteinExistence type="predicted"/>
<gene>
    <name evidence="1" type="ORF">GUITHDRAFT_166507</name>
</gene>
<dbReference type="KEGG" id="gtt:GUITHDRAFT_166507"/>
<dbReference type="RefSeq" id="XP_005820278.1">
    <property type="nucleotide sequence ID" value="XM_005820221.1"/>
</dbReference>
<dbReference type="PaxDb" id="55529-EKX33298"/>
<dbReference type="Proteomes" id="UP000011087">
    <property type="component" value="Unassembled WGS sequence"/>
</dbReference>
<protein>
    <submittedName>
        <fullName evidence="1 2">Uncharacterized protein</fullName>
    </submittedName>
</protein>
<reference evidence="2" key="3">
    <citation type="submission" date="2015-06" db="UniProtKB">
        <authorList>
            <consortium name="EnsemblProtists"/>
        </authorList>
    </citation>
    <scope>IDENTIFICATION</scope>
</reference>
<keyword evidence="3" id="KW-1185">Reference proteome</keyword>
<dbReference type="AlphaFoldDB" id="L1IAR5"/>
<dbReference type="GeneID" id="17290035"/>
<dbReference type="HOGENOM" id="CLU_2662052_0_0_1"/>
<evidence type="ECO:0000313" key="2">
    <source>
        <dbReference type="EnsemblProtists" id="EKX33298"/>
    </source>
</evidence>
<feature type="non-terminal residue" evidence="1">
    <location>
        <position position="76"/>
    </location>
</feature>
<name>L1IAR5_GUITC</name>